<feature type="region of interest" description="Disordered" evidence="1">
    <location>
        <begin position="96"/>
        <end position="137"/>
    </location>
</feature>
<dbReference type="Proteomes" id="UP001652600">
    <property type="component" value="Chromosome 12"/>
</dbReference>
<protein>
    <submittedName>
        <fullName evidence="4">Uncharacterized protein LOC103485133</fullName>
    </submittedName>
</protein>
<accession>A0A1S3B2P2</accession>
<dbReference type="EnsemblPlants" id="MELO3C002436.2.1">
    <property type="protein sequence ID" value="MELO3C002436.2.1"/>
    <property type="gene ID" value="MELO3C002436.2"/>
</dbReference>
<name>A0A1S3B2P2_CUCME</name>
<feature type="compositionally biased region" description="Low complexity" evidence="1">
    <location>
        <begin position="205"/>
        <end position="217"/>
    </location>
</feature>
<evidence type="ECO:0000313" key="3">
    <source>
        <dbReference type="Proteomes" id="UP001652600"/>
    </source>
</evidence>
<evidence type="ECO:0000256" key="1">
    <source>
        <dbReference type="SAM" id="MobiDB-lite"/>
    </source>
</evidence>
<gene>
    <name evidence="2" type="primary">103485133</name>
    <name evidence="4" type="synonym">LOC103485133</name>
</gene>
<keyword evidence="3" id="KW-1185">Reference proteome</keyword>
<reference evidence="2" key="1">
    <citation type="submission" date="2023-03" db="UniProtKB">
        <authorList>
            <consortium name="EnsemblPlants"/>
        </authorList>
    </citation>
    <scope>IDENTIFICATION</scope>
</reference>
<sequence length="352" mass="38710">MIRHDTTQHNTMEDWSSRNVSVHFLIVKLEETVKKMKSVSGKKAISDCLLAWFSSAYNQLEARTNEVFSKLNKLPLPYIPAPIWNVGLIAISSPSNNNSNSISKPGPTEDTQSHGRRRTRSPSLDDTSEHEHRDKRLKLKEGWSSGVDRLDDLIERVEELVKKLKGVDGKKDSVNGPLLASFMSAFTQLENWTEQLLSASTVNEPSSPSKLSASNNSDPNIEVGPDTPENSRGKKTSGSNSRDNRSEEKRETKIKAQTDQNSGSSLTVPLDDLIARMKEMVNMLKSEGRLVNSPLLGCFVSAQTLLMACATELLSISIGKSKALHHQGSEISVNYSSTTTNDTAADGNGEKK</sequence>
<dbReference type="Gramene" id="MELO3C002436.2.1">
    <property type="protein sequence ID" value="MELO3C002436.2.1"/>
    <property type="gene ID" value="MELO3C002436.2"/>
</dbReference>
<organism evidence="2">
    <name type="scientific">Cucumis melo</name>
    <name type="common">Muskmelon</name>
    <dbReference type="NCBI Taxonomy" id="3656"/>
    <lineage>
        <taxon>Eukaryota</taxon>
        <taxon>Viridiplantae</taxon>
        <taxon>Streptophyta</taxon>
        <taxon>Embryophyta</taxon>
        <taxon>Tracheophyta</taxon>
        <taxon>Spermatophyta</taxon>
        <taxon>Magnoliopsida</taxon>
        <taxon>eudicotyledons</taxon>
        <taxon>Gunneridae</taxon>
        <taxon>Pentapetalae</taxon>
        <taxon>rosids</taxon>
        <taxon>fabids</taxon>
        <taxon>Cucurbitales</taxon>
        <taxon>Cucurbitaceae</taxon>
        <taxon>Benincaseae</taxon>
        <taxon>Cucumis</taxon>
    </lineage>
</organism>
<dbReference type="RefSeq" id="XP_050936027.1">
    <property type="nucleotide sequence ID" value="XM_051080070.1"/>
</dbReference>
<evidence type="ECO:0000313" key="2">
    <source>
        <dbReference type="EnsemblPlants" id="MELO3C002436.2.1"/>
    </source>
</evidence>
<dbReference type="KEGG" id="cmo:103485133"/>
<proteinExistence type="predicted"/>
<feature type="compositionally biased region" description="Basic and acidic residues" evidence="1">
    <location>
        <begin position="242"/>
        <end position="256"/>
    </location>
</feature>
<evidence type="ECO:0000313" key="4">
    <source>
        <dbReference type="RefSeq" id="XP_050936027.1"/>
    </source>
</evidence>
<feature type="region of interest" description="Disordered" evidence="1">
    <location>
        <begin position="199"/>
        <end position="267"/>
    </location>
</feature>
<dbReference type="AlphaFoldDB" id="A0A1S3B2P2"/>
<dbReference type="SMR" id="A0A1S3B2P2"/>
<reference evidence="4" key="2">
    <citation type="submission" date="2025-05" db="UniProtKB">
        <authorList>
            <consortium name="RefSeq"/>
        </authorList>
    </citation>
    <scope>IDENTIFICATION</scope>
    <source>
        <tissue evidence="4">Stem</tissue>
    </source>
</reference>
<feature type="compositionally biased region" description="Polar residues" evidence="1">
    <location>
        <begin position="257"/>
        <end position="267"/>
    </location>
</feature>